<gene>
    <name evidence="2" type="ORF">COY98_00455</name>
</gene>
<dbReference type="Gene3D" id="3.40.50.10680">
    <property type="entry name" value="CofD-like domains"/>
    <property type="match status" value="1"/>
</dbReference>
<evidence type="ECO:0008006" key="4">
    <source>
        <dbReference type="Google" id="ProtNLM"/>
    </source>
</evidence>
<dbReference type="PANTHER" id="PTHR30135:SF3">
    <property type="entry name" value="GLUCONEOGENESIS FACTOR-RELATED"/>
    <property type="match status" value="1"/>
</dbReference>
<dbReference type="Pfam" id="PF01933">
    <property type="entry name" value="CofD"/>
    <property type="match status" value="1"/>
</dbReference>
<dbReference type="PANTHER" id="PTHR30135">
    <property type="entry name" value="UNCHARACTERIZED PROTEIN YVCK-RELATED"/>
    <property type="match status" value="1"/>
</dbReference>
<proteinExistence type="predicted"/>
<reference evidence="3" key="1">
    <citation type="submission" date="2017-09" db="EMBL/GenBank/DDBJ databases">
        <title>Depth-based differentiation of microbial function through sediment-hosted aquifers and enrichment of novel symbionts in the deep terrestrial subsurface.</title>
        <authorList>
            <person name="Probst A.J."/>
            <person name="Ladd B."/>
            <person name="Jarett J.K."/>
            <person name="Geller-Mcgrath D.E."/>
            <person name="Sieber C.M.K."/>
            <person name="Emerson J.B."/>
            <person name="Anantharaman K."/>
            <person name="Thomas B.C."/>
            <person name="Malmstrom R."/>
            <person name="Stieglmeier M."/>
            <person name="Klingl A."/>
            <person name="Woyke T."/>
            <person name="Ryan C.M."/>
            <person name="Banfield J.F."/>
        </authorList>
    </citation>
    <scope>NUCLEOTIDE SEQUENCE [LARGE SCALE GENOMIC DNA]</scope>
</reference>
<dbReference type="InterPro" id="IPR010119">
    <property type="entry name" value="Gluconeogen_factor"/>
</dbReference>
<evidence type="ECO:0000256" key="1">
    <source>
        <dbReference type="ARBA" id="ARBA00022490"/>
    </source>
</evidence>
<sequence length="57" mass="6153">MSQNKKRKIVVIGGGTGTHTLLRGLKRYADRLDITAIVTMADSGGSTGRLRDVRVVI</sequence>
<accession>A0A2M7Q6B2</accession>
<dbReference type="AlphaFoldDB" id="A0A2M7Q6B2"/>
<protein>
    <recommendedName>
        <fullName evidence="4">YvcK family protein</fullName>
    </recommendedName>
</protein>
<dbReference type="InterPro" id="IPR038136">
    <property type="entry name" value="CofD-like_dom_sf"/>
</dbReference>
<comment type="caution">
    <text evidence="2">The sequence shown here is derived from an EMBL/GenBank/DDBJ whole genome shotgun (WGS) entry which is preliminary data.</text>
</comment>
<dbReference type="GO" id="GO:0043743">
    <property type="term" value="F:LPPG:FO 2-phospho-L-lactate transferase activity"/>
    <property type="evidence" value="ECO:0007669"/>
    <property type="project" value="InterPro"/>
</dbReference>
<name>A0A2M7Q6B2_9BACT</name>
<organism evidence="2 3">
    <name type="scientific">Candidatus Yonathbacteria bacterium CG_4_10_14_0_8_um_filter_43_17</name>
    <dbReference type="NCBI Taxonomy" id="1975099"/>
    <lineage>
        <taxon>Bacteria</taxon>
        <taxon>Candidatus Yonathiibacteriota</taxon>
    </lineage>
</organism>
<dbReference type="Proteomes" id="UP000230732">
    <property type="component" value="Unassembled WGS sequence"/>
</dbReference>
<dbReference type="SUPFAM" id="SSF142338">
    <property type="entry name" value="CofD-like"/>
    <property type="match status" value="1"/>
</dbReference>
<keyword evidence="1" id="KW-0963">Cytoplasm</keyword>
<evidence type="ECO:0000313" key="3">
    <source>
        <dbReference type="Proteomes" id="UP000230732"/>
    </source>
</evidence>
<evidence type="ECO:0000313" key="2">
    <source>
        <dbReference type="EMBL" id="PIY58729.1"/>
    </source>
</evidence>
<dbReference type="InterPro" id="IPR002882">
    <property type="entry name" value="CofD"/>
</dbReference>
<dbReference type="EMBL" id="PFKX01000013">
    <property type="protein sequence ID" value="PIY58729.1"/>
    <property type="molecule type" value="Genomic_DNA"/>
</dbReference>